<dbReference type="AlphaFoldDB" id="A0A110B084"/>
<organism evidence="6 7">
    <name type="scientific">Mucilaginibacter gotjawali</name>
    <dbReference type="NCBI Taxonomy" id="1550579"/>
    <lineage>
        <taxon>Bacteria</taxon>
        <taxon>Pseudomonadati</taxon>
        <taxon>Bacteroidota</taxon>
        <taxon>Sphingobacteriia</taxon>
        <taxon>Sphingobacteriales</taxon>
        <taxon>Sphingobacteriaceae</taxon>
        <taxon>Mucilaginibacter</taxon>
    </lineage>
</organism>
<name>A0A110B084_9SPHI</name>
<dbReference type="Proteomes" id="UP000218263">
    <property type="component" value="Chromosome"/>
</dbReference>
<accession>A0A110B084</accession>
<keyword evidence="5" id="KW-0472">Membrane</keyword>
<evidence type="ECO:0000256" key="2">
    <source>
        <dbReference type="ARBA" id="ARBA00022475"/>
    </source>
</evidence>
<dbReference type="InterPro" id="IPR010432">
    <property type="entry name" value="RDD"/>
</dbReference>
<evidence type="ECO:0000313" key="7">
    <source>
        <dbReference type="Proteomes" id="UP000218263"/>
    </source>
</evidence>
<dbReference type="RefSeq" id="WP_096349666.1">
    <property type="nucleotide sequence ID" value="NZ_AP017313.1"/>
</dbReference>
<proteinExistence type="predicted"/>
<evidence type="ECO:0000256" key="3">
    <source>
        <dbReference type="ARBA" id="ARBA00022692"/>
    </source>
</evidence>
<evidence type="ECO:0000256" key="5">
    <source>
        <dbReference type="ARBA" id="ARBA00023136"/>
    </source>
</evidence>
<dbReference type="PANTHER" id="PTHR36115">
    <property type="entry name" value="PROLINE-RICH ANTIGEN HOMOLOG-RELATED"/>
    <property type="match status" value="1"/>
</dbReference>
<dbReference type="InterPro" id="IPR051791">
    <property type="entry name" value="Pra-immunoreactive"/>
</dbReference>
<dbReference type="Pfam" id="PF14237">
    <property type="entry name" value="GYF_2"/>
    <property type="match status" value="1"/>
</dbReference>
<evidence type="ECO:0000256" key="4">
    <source>
        <dbReference type="ARBA" id="ARBA00022989"/>
    </source>
</evidence>
<reference evidence="6 7" key="1">
    <citation type="submission" date="2015-12" db="EMBL/GenBank/DDBJ databases">
        <title>Genome sequence of Mucilaginibacter gotjawali.</title>
        <authorList>
            <person name="Lee J.S."/>
            <person name="Lee K.C."/>
            <person name="Kim K.K."/>
            <person name="Lee B.W."/>
        </authorList>
    </citation>
    <scope>NUCLEOTIDE SEQUENCE [LARGE SCALE GENOMIC DNA]</scope>
    <source>
        <strain evidence="6 7">SA3-7</strain>
    </source>
</reference>
<dbReference type="OrthoDB" id="9793824at2"/>
<keyword evidence="2" id="KW-1003">Cell membrane</keyword>
<dbReference type="EMBL" id="AP017313">
    <property type="protein sequence ID" value="BAU52327.1"/>
    <property type="molecule type" value="Genomic_DNA"/>
</dbReference>
<sequence>MNEAYYILVDGEQTGPYTFNELIEKELELHTRIMAPSADTWQDACDVPELYEYFREQGYHFPTEDNLASYWWRLLAFLIDSFLLSFVVSFSIPILNSKGVTHINLTDFDPSKISIHDATIIQAIFYILLLFYNAIGEASVIKGTLGKRICGLAVVDQDGDGISLPVALFRSLGKILSIYLWGLGTFSIFWTEGKQGLHDFLAKTYVVRKNV</sequence>
<keyword evidence="4" id="KW-1133">Transmembrane helix</keyword>
<gene>
    <name evidence="6" type="ORF">MgSA37_00482</name>
</gene>
<dbReference type="KEGG" id="mgot:MgSA37_00482"/>
<dbReference type="InterPro" id="IPR025640">
    <property type="entry name" value="GYF_2"/>
</dbReference>
<dbReference type="GO" id="GO:0005886">
    <property type="term" value="C:plasma membrane"/>
    <property type="evidence" value="ECO:0007669"/>
    <property type="project" value="UniProtKB-SubCell"/>
</dbReference>
<keyword evidence="7" id="KW-1185">Reference proteome</keyword>
<comment type="subcellular location">
    <subcellularLocation>
        <location evidence="1">Cell membrane</location>
        <topology evidence="1">Multi-pass membrane protein</topology>
    </subcellularLocation>
</comment>
<protein>
    <submittedName>
        <fullName evidence="6">RDD family protein</fullName>
    </submittedName>
</protein>
<evidence type="ECO:0000256" key="1">
    <source>
        <dbReference type="ARBA" id="ARBA00004651"/>
    </source>
</evidence>
<dbReference type="Pfam" id="PF06271">
    <property type="entry name" value="RDD"/>
    <property type="match status" value="1"/>
</dbReference>
<dbReference type="PANTHER" id="PTHR36115:SF6">
    <property type="entry name" value="PROLINE-RICH ANTIGEN HOMOLOG"/>
    <property type="match status" value="1"/>
</dbReference>
<keyword evidence="3" id="KW-0812">Transmembrane</keyword>
<evidence type="ECO:0000313" key="6">
    <source>
        <dbReference type="EMBL" id="BAU52327.1"/>
    </source>
</evidence>